<dbReference type="EMBL" id="AP024422">
    <property type="protein sequence ID" value="BCR91440.1"/>
    <property type="molecule type" value="Genomic_DNA"/>
</dbReference>
<proteinExistence type="inferred from homology"/>
<evidence type="ECO:0000256" key="2">
    <source>
        <dbReference type="ARBA" id="ARBA00022857"/>
    </source>
</evidence>
<dbReference type="GO" id="GO:0016491">
    <property type="term" value="F:oxidoreductase activity"/>
    <property type="evidence" value="ECO:0007669"/>
    <property type="project" value="UniProtKB-KW"/>
</dbReference>
<dbReference type="InterPro" id="IPR002347">
    <property type="entry name" value="SDR_fam"/>
</dbReference>
<dbReference type="PANTHER" id="PTHR43180:SF33">
    <property type="entry name" value="15-HYDROXYPROSTAGLANDIN DEHYDROGENASE [NAD(+)]-LIKE"/>
    <property type="match status" value="1"/>
</dbReference>
<dbReference type="GeneID" id="66985798"/>
<keyword evidence="2" id="KW-0521">NADP</keyword>
<dbReference type="Proteomes" id="UP000637239">
    <property type="component" value="Chromosome 7"/>
</dbReference>
<evidence type="ECO:0000256" key="1">
    <source>
        <dbReference type="ARBA" id="ARBA00006484"/>
    </source>
</evidence>
<dbReference type="RefSeq" id="XP_043139962.1">
    <property type="nucleotide sequence ID" value="XM_043282599.1"/>
</dbReference>
<dbReference type="InterPro" id="IPR020904">
    <property type="entry name" value="Sc_DH/Rdtase_CS"/>
</dbReference>
<dbReference type="PRINTS" id="PR00080">
    <property type="entry name" value="SDRFAMILY"/>
</dbReference>
<evidence type="ECO:0000256" key="3">
    <source>
        <dbReference type="ARBA" id="ARBA00023002"/>
    </source>
</evidence>
<evidence type="ECO:0000256" key="4">
    <source>
        <dbReference type="RuleBase" id="RU000363"/>
    </source>
</evidence>
<dbReference type="GO" id="GO:0044550">
    <property type="term" value="P:secondary metabolite biosynthetic process"/>
    <property type="evidence" value="ECO:0007669"/>
    <property type="project" value="UniProtKB-ARBA"/>
</dbReference>
<protein>
    <submittedName>
        <fullName evidence="5">Uncharacterized protein</fullName>
    </submittedName>
</protein>
<evidence type="ECO:0000313" key="6">
    <source>
        <dbReference type="Proteomes" id="UP000637239"/>
    </source>
</evidence>
<sequence>MTSTPRPDPSTLRNTVDKKVTIVTGAARGIGFATASLLANHGARVILTDISDDALKIACSTIGLGSTYKACDVSDWEAQEELFDWTVRNFGSVDIVVCNAAVNPEIALLQTQDADRQREMAGMVEYNYLADERREEAETSAGSTRLKRPSTRAFDININSVVFGLKLAIHHMKRNGGGRVIVVGSAGSYLPVPTQSLYTASKHAVLGLVRSAAMTAEVIQSGISISIVAPWLTLTSMVDGLEATRSSHTLKSSPEDVAWAIAHAASAPAGDVNGKGFWIQGKAISEVEGAYGRLAGELISPLNRF</sequence>
<dbReference type="PROSITE" id="PS00061">
    <property type="entry name" value="ADH_SHORT"/>
    <property type="match status" value="1"/>
</dbReference>
<dbReference type="SUPFAM" id="SSF51735">
    <property type="entry name" value="NAD(P)-binding Rossmann-fold domains"/>
    <property type="match status" value="1"/>
</dbReference>
<dbReference type="PRINTS" id="PR00081">
    <property type="entry name" value="GDHRDH"/>
</dbReference>
<dbReference type="AlphaFoldDB" id="A0A7R7VV94"/>
<dbReference type="InterPro" id="IPR036291">
    <property type="entry name" value="NAD(P)-bd_dom_sf"/>
</dbReference>
<organism evidence="5 6">
    <name type="scientific">Aspergillus chevalieri</name>
    <name type="common">Eurotium chevalieri</name>
    <dbReference type="NCBI Taxonomy" id="182096"/>
    <lineage>
        <taxon>Eukaryota</taxon>
        <taxon>Fungi</taxon>
        <taxon>Dikarya</taxon>
        <taxon>Ascomycota</taxon>
        <taxon>Pezizomycotina</taxon>
        <taxon>Eurotiomycetes</taxon>
        <taxon>Eurotiomycetidae</taxon>
        <taxon>Eurotiales</taxon>
        <taxon>Aspergillaceae</taxon>
        <taxon>Aspergillus</taxon>
        <taxon>Aspergillus subgen. Aspergillus</taxon>
    </lineage>
</organism>
<comment type="similarity">
    <text evidence="1 4">Belongs to the short-chain dehydrogenases/reductases (SDR) family.</text>
</comment>
<gene>
    <name evidence="5" type="ORF">ACHE_70283A</name>
</gene>
<reference evidence="5" key="1">
    <citation type="submission" date="2021-01" db="EMBL/GenBank/DDBJ databases">
        <authorList>
            <consortium name="Aspergillus chevalieri M1 genome sequencing consortium"/>
            <person name="Kazuki M."/>
            <person name="Futagami T."/>
        </authorList>
    </citation>
    <scope>NUCLEOTIDE SEQUENCE</scope>
    <source>
        <strain evidence="5">M1</strain>
    </source>
</reference>
<dbReference type="Pfam" id="PF13561">
    <property type="entry name" value="adh_short_C2"/>
    <property type="match status" value="1"/>
</dbReference>
<evidence type="ECO:0000313" key="5">
    <source>
        <dbReference type="EMBL" id="BCR91440.1"/>
    </source>
</evidence>
<keyword evidence="3" id="KW-0560">Oxidoreductase</keyword>
<dbReference type="PANTHER" id="PTHR43180">
    <property type="entry name" value="3-OXOACYL-(ACYL-CARRIER-PROTEIN) REDUCTASE (AFU_ORTHOLOGUE AFUA_6G11210)"/>
    <property type="match status" value="1"/>
</dbReference>
<dbReference type="Gene3D" id="3.40.50.720">
    <property type="entry name" value="NAD(P)-binding Rossmann-like Domain"/>
    <property type="match status" value="1"/>
</dbReference>
<reference evidence="5" key="2">
    <citation type="submission" date="2021-02" db="EMBL/GenBank/DDBJ databases">
        <title>Aspergillus chevalieri M1 genome sequence.</title>
        <authorList>
            <person name="Kadooka C."/>
            <person name="Mori K."/>
            <person name="Futagami T."/>
        </authorList>
    </citation>
    <scope>NUCLEOTIDE SEQUENCE</scope>
    <source>
        <strain evidence="5">M1</strain>
    </source>
</reference>
<dbReference type="Pfam" id="PF00106">
    <property type="entry name" value="adh_short"/>
    <property type="match status" value="1"/>
</dbReference>
<keyword evidence="6" id="KW-1185">Reference proteome</keyword>
<name>A0A7R7VV94_ASPCH</name>
<accession>A0A7R7VV94</accession>
<dbReference type="KEGG" id="ache:ACHE_70283A"/>